<sequence>MAECPSALEHGLVPECLSAWLSPFMLYCLSAWLNPVMPQCLGALLSAFVRCRGLPATQSVQPCSSNPLQMPGPTSKTTNQTMPGMARLRWQVHDDPRSSTMTVC</sequence>
<evidence type="ECO:0000256" key="1">
    <source>
        <dbReference type="SAM" id="MobiDB-lite"/>
    </source>
</evidence>
<organism evidence="2">
    <name type="scientific">Dunaliella tertiolecta</name>
    <name type="common">Green alga</name>
    <dbReference type="NCBI Taxonomy" id="3047"/>
    <lineage>
        <taxon>Eukaryota</taxon>
        <taxon>Viridiplantae</taxon>
        <taxon>Chlorophyta</taxon>
        <taxon>core chlorophytes</taxon>
        <taxon>Chlorophyceae</taxon>
        <taxon>CS clade</taxon>
        <taxon>Chlamydomonadales</taxon>
        <taxon>Dunaliellaceae</taxon>
        <taxon>Dunaliella</taxon>
    </lineage>
</organism>
<accession>A0A7S3QU47</accession>
<gene>
    <name evidence="2" type="ORF">DTER00134_LOCUS8379</name>
</gene>
<proteinExistence type="predicted"/>
<evidence type="ECO:0000313" key="2">
    <source>
        <dbReference type="EMBL" id="CAE0493306.1"/>
    </source>
</evidence>
<name>A0A7S3QU47_DUNTE</name>
<dbReference type="AlphaFoldDB" id="A0A7S3QU47"/>
<protein>
    <submittedName>
        <fullName evidence="2">Uncharacterized protein</fullName>
    </submittedName>
</protein>
<feature type="region of interest" description="Disordered" evidence="1">
    <location>
        <begin position="59"/>
        <end position="81"/>
    </location>
</feature>
<reference evidence="2" key="1">
    <citation type="submission" date="2021-01" db="EMBL/GenBank/DDBJ databases">
        <authorList>
            <person name="Corre E."/>
            <person name="Pelletier E."/>
            <person name="Niang G."/>
            <person name="Scheremetjew M."/>
            <person name="Finn R."/>
            <person name="Kale V."/>
            <person name="Holt S."/>
            <person name="Cochrane G."/>
            <person name="Meng A."/>
            <person name="Brown T."/>
            <person name="Cohen L."/>
        </authorList>
    </citation>
    <scope>NUCLEOTIDE SEQUENCE</scope>
    <source>
        <strain evidence="2">CCMP1320</strain>
    </source>
</reference>
<dbReference type="EMBL" id="HBIP01014432">
    <property type="protein sequence ID" value="CAE0493306.1"/>
    <property type="molecule type" value="Transcribed_RNA"/>
</dbReference>